<feature type="compositionally biased region" description="Polar residues" evidence="1">
    <location>
        <begin position="392"/>
        <end position="406"/>
    </location>
</feature>
<feature type="compositionally biased region" description="Polar residues" evidence="1">
    <location>
        <begin position="103"/>
        <end position="115"/>
    </location>
</feature>
<gene>
    <name evidence="3" type="ORF">JR316_005926</name>
</gene>
<feature type="compositionally biased region" description="Pro residues" evidence="1">
    <location>
        <begin position="257"/>
        <end position="269"/>
    </location>
</feature>
<feature type="compositionally biased region" description="Low complexity" evidence="1">
    <location>
        <begin position="678"/>
        <end position="690"/>
    </location>
</feature>
<feature type="compositionally biased region" description="Basic and acidic residues" evidence="1">
    <location>
        <begin position="67"/>
        <end position="83"/>
    </location>
</feature>
<organism evidence="3">
    <name type="scientific">Psilocybe cubensis</name>
    <name type="common">Psychedelic mushroom</name>
    <name type="synonym">Stropharia cubensis</name>
    <dbReference type="NCBI Taxonomy" id="181762"/>
    <lineage>
        <taxon>Eukaryota</taxon>
        <taxon>Fungi</taxon>
        <taxon>Dikarya</taxon>
        <taxon>Basidiomycota</taxon>
        <taxon>Agaricomycotina</taxon>
        <taxon>Agaricomycetes</taxon>
        <taxon>Agaricomycetidae</taxon>
        <taxon>Agaricales</taxon>
        <taxon>Agaricineae</taxon>
        <taxon>Strophariaceae</taxon>
        <taxon>Psilocybe</taxon>
    </lineage>
</organism>
<keyword evidence="2" id="KW-0732">Signal</keyword>
<feature type="region of interest" description="Disordered" evidence="1">
    <location>
        <begin position="494"/>
        <end position="691"/>
    </location>
</feature>
<feature type="compositionally biased region" description="Polar residues" evidence="1">
    <location>
        <begin position="506"/>
        <end position="531"/>
    </location>
</feature>
<dbReference type="EMBL" id="JAFIQS010000005">
    <property type="protein sequence ID" value="KAG5169370.1"/>
    <property type="molecule type" value="Genomic_DNA"/>
</dbReference>
<reference evidence="3" key="1">
    <citation type="submission" date="2021-02" db="EMBL/GenBank/DDBJ databases">
        <title>Psilocybe cubensis genome.</title>
        <authorList>
            <person name="Mckernan K.J."/>
            <person name="Crawford S."/>
            <person name="Trippe A."/>
            <person name="Kane L.T."/>
            <person name="Mclaughlin S."/>
        </authorList>
    </citation>
    <scope>NUCLEOTIDE SEQUENCE [LARGE SCALE GENOMIC DNA]</scope>
    <source>
        <strain evidence="3">MGC-MH-2018</strain>
    </source>
</reference>
<comment type="caution">
    <text evidence="3">The sequence shown here is derived from an EMBL/GenBank/DDBJ whole genome shotgun (WGS) entry which is preliminary data.</text>
</comment>
<feature type="signal peptide" evidence="2">
    <location>
        <begin position="1"/>
        <end position="16"/>
    </location>
</feature>
<feature type="region of interest" description="Disordered" evidence="1">
    <location>
        <begin position="790"/>
        <end position="832"/>
    </location>
</feature>
<feature type="compositionally biased region" description="Basic and acidic residues" evidence="1">
    <location>
        <begin position="580"/>
        <end position="598"/>
    </location>
</feature>
<feature type="compositionally biased region" description="Low complexity" evidence="1">
    <location>
        <begin position="619"/>
        <end position="634"/>
    </location>
</feature>
<feature type="compositionally biased region" description="Low complexity" evidence="1">
    <location>
        <begin position="146"/>
        <end position="170"/>
    </location>
</feature>
<dbReference type="AlphaFoldDB" id="A0A8H8CLE5"/>
<proteinExistence type="predicted"/>
<feature type="compositionally biased region" description="Polar residues" evidence="1">
    <location>
        <begin position="600"/>
        <end position="613"/>
    </location>
</feature>
<accession>A0A8H8CLE5</accession>
<feature type="compositionally biased region" description="Low complexity" evidence="1">
    <location>
        <begin position="801"/>
        <end position="816"/>
    </location>
</feature>
<evidence type="ECO:0000256" key="2">
    <source>
        <dbReference type="SAM" id="SignalP"/>
    </source>
</evidence>
<feature type="compositionally biased region" description="Basic and acidic residues" evidence="1">
    <location>
        <begin position="555"/>
        <end position="569"/>
    </location>
</feature>
<evidence type="ECO:0000256" key="1">
    <source>
        <dbReference type="SAM" id="MobiDB-lite"/>
    </source>
</evidence>
<name>A0A8H8CLE5_PSICU</name>
<evidence type="ECO:0000313" key="3">
    <source>
        <dbReference type="EMBL" id="KAG5169370.1"/>
    </source>
</evidence>
<feature type="region of interest" description="Disordered" evidence="1">
    <location>
        <begin position="65"/>
        <end position="274"/>
    </location>
</feature>
<protein>
    <submittedName>
        <fullName evidence="3">Uncharacterized protein</fullName>
    </submittedName>
</protein>
<sequence>MCVLLLLHLIISTTNLVPNTSSARKPPAIETSDITSSAFFSGYADQPQLVQPPPLTDDKVMSAIQTKHQDERPSRKLKSENRLYDFLTRSRSRSRSKNEPPSVRQSTMPDNPSKSRTSRRTQLDTAADSPGSKPPSRIQSRPLSSTTTATNTTVTPGTPKPKNQQQQQHQPRPSTGAVLPPKSTFGGTPPRPTTPKLSGARQKLQDFFSIPLGRKSSRSRSRSRPSSPRASLDIPPLPTSGIDDDPTPRPRKSYIPQPRPSQTPSPTPGPKVLRVTNATTTSSSTGSTAASIKITKLFSSTYRNTIVVLFIYTRLQTGNTPEPALPKRPTTSGGPPILPPLPSFVSAPIKRVTSLHRRSSVKDPTEPPTQSGLAPPKIITHTPPSPARDPGGNSSKGINGNASGSGTHPPLTAARQGYHATKGSLDSGYRYRGATMGVVNEEANSAQLSSAGHYKGKHREGAISAGVHDSTLSQIPTPRTGLKMSKTTRATKHGSFDFERPGWGTTAIQRTGSNGTTATANSTWSKNSESANIEKERESTYGPGLAGVGTLQREVSMKRAQEREEMLKLKEKRRQVHGTPLEKEKERAREKHRDRERPPTASQRTTPGSTPSGSEHLHGSSSAATGKTSSMSKATGRRGLLYGGTERKTASGSGVTRLIGLMPSQHGPFSFEPPVPSPTRSTGTASTGTAHEVILSNSWTNKAEKERERVRDEKERLTTRKTTNGLSKRIGDRAPVPVPTVPAHLSNGNAGHRSGTKGRSLDLGLGLSWAPNKVREEALLPSSGFFSRSLSGSSGGHRNISRTASGSTTATGRSATVTMDRSASGNGNGRYRDEGVDAITDVERSKLGKEVAEMFKTALHPEDYRLFRTYVHQFDAHEIPFDGPMGIVSLVENLLVSAPHLGEDGKRRLLDKFVRIILQQA</sequence>
<feature type="chain" id="PRO_5034588530" evidence="2">
    <location>
        <begin position="17"/>
        <end position="921"/>
    </location>
</feature>
<feature type="region of interest" description="Disordered" evidence="1">
    <location>
        <begin position="318"/>
        <end position="414"/>
    </location>
</feature>